<dbReference type="EMBL" id="JYDP01000067">
    <property type="protein sequence ID" value="KRZ09817.1"/>
    <property type="molecule type" value="Genomic_DNA"/>
</dbReference>
<dbReference type="Proteomes" id="UP000055024">
    <property type="component" value="Unassembled WGS sequence"/>
</dbReference>
<sequence length="80" mass="9372">MNYEEYLQNIGQIGCINIFAYTKNEVMKSKHNRWEKECNFLVIDVVGRNVVCCRRFCQCYTSTSHVMIKQIKQATVTATE</sequence>
<proteinExistence type="predicted"/>
<evidence type="ECO:0000313" key="2">
    <source>
        <dbReference type="Proteomes" id="UP000055024"/>
    </source>
</evidence>
<organism evidence="1 2">
    <name type="scientific">Trichinella zimbabwensis</name>
    <dbReference type="NCBI Taxonomy" id="268475"/>
    <lineage>
        <taxon>Eukaryota</taxon>
        <taxon>Metazoa</taxon>
        <taxon>Ecdysozoa</taxon>
        <taxon>Nematoda</taxon>
        <taxon>Enoplea</taxon>
        <taxon>Dorylaimia</taxon>
        <taxon>Trichinellida</taxon>
        <taxon>Trichinellidae</taxon>
        <taxon>Trichinella</taxon>
    </lineage>
</organism>
<reference evidence="1 2" key="1">
    <citation type="submission" date="2015-01" db="EMBL/GenBank/DDBJ databases">
        <title>Evolution of Trichinella species and genotypes.</title>
        <authorList>
            <person name="Korhonen P.K."/>
            <person name="Edoardo P."/>
            <person name="Giuseppe L.R."/>
            <person name="Gasser R.B."/>
        </authorList>
    </citation>
    <scope>NUCLEOTIDE SEQUENCE [LARGE SCALE GENOMIC DNA]</scope>
    <source>
        <strain evidence="1">ISS1029</strain>
    </source>
</reference>
<name>A0A0V1HH84_9BILA</name>
<evidence type="ECO:0000313" key="1">
    <source>
        <dbReference type="EMBL" id="KRZ09817.1"/>
    </source>
</evidence>
<protein>
    <submittedName>
        <fullName evidence="1">Uncharacterized protein</fullName>
    </submittedName>
</protein>
<accession>A0A0V1HH84</accession>
<dbReference type="AlphaFoldDB" id="A0A0V1HH84"/>
<gene>
    <name evidence="1" type="ORF">T11_9635</name>
</gene>
<keyword evidence="2" id="KW-1185">Reference proteome</keyword>
<comment type="caution">
    <text evidence="1">The sequence shown here is derived from an EMBL/GenBank/DDBJ whole genome shotgun (WGS) entry which is preliminary data.</text>
</comment>